<dbReference type="PROSITE" id="PS50928">
    <property type="entry name" value="ABC_TM1"/>
    <property type="match status" value="1"/>
</dbReference>
<keyword evidence="6 7" id="KW-0472">Membrane</keyword>
<evidence type="ECO:0000256" key="7">
    <source>
        <dbReference type="RuleBase" id="RU363032"/>
    </source>
</evidence>
<dbReference type="Gene3D" id="1.10.3720.10">
    <property type="entry name" value="MetI-like"/>
    <property type="match status" value="1"/>
</dbReference>
<comment type="caution">
    <text evidence="10">The sequence shown here is derived from an EMBL/GenBank/DDBJ whole genome shotgun (WGS) entry which is preliminary data.</text>
</comment>
<keyword evidence="5 7" id="KW-1133">Transmembrane helix</keyword>
<dbReference type="EMBL" id="QSFX01000005">
    <property type="protein sequence ID" value="RHA90519.1"/>
    <property type="molecule type" value="Genomic_DNA"/>
</dbReference>
<organism evidence="10 11">
    <name type="scientific">Roseburia inulinivorans</name>
    <dbReference type="NCBI Taxonomy" id="360807"/>
    <lineage>
        <taxon>Bacteria</taxon>
        <taxon>Bacillati</taxon>
        <taxon>Bacillota</taxon>
        <taxon>Clostridia</taxon>
        <taxon>Lachnospirales</taxon>
        <taxon>Lachnospiraceae</taxon>
        <taxon>Roseburia</taxon>
    </lineage>
</organism>
<keyword evidence="3" id="KW-1003">Cell membrane</keyword>
<evidence type="ECO:0000256" key="5">
    <source>
        <dbReference type="ARBA" id="ARBA00022989"/>
    </source>
</evidence>
<gene>
    <name evidence="10" type="ORF">DW914_04760</name>
    <name evidence="9" type="ORF">DWY29_12585</name>
</gene>
<dbReference type="Pfam" id="PF00528">
    <property type="entry name" value="BPD_transp_1"/>
    <property type="match status" value="1"/>
</dbReference>
<dbReference type="EMBL" id="QRUN01000021">
    <property type="protein sequence ID" value="RGR66525.1"/>
    <property type="molecule type" value="Genomic_DNA"/>
</dbReference>
<dbReference type="Proteomes" id="UP000283492">
    <property type="component" value="Unassembled WGS sequence"/>
</dbReference>
<dbReference type="GO" id="GO:0005886">
    <property type="term" value="C:plasma membrane"/>
    <property type="evidence" value="ECO:0007669"/>
    <property type="project" value="UniProtKB-SubCell"/>
</dbReference>
<evidence type="ECO:0000313" key="10">
    <source>
        <dbReference type="EMBL" id="RHA90519.1"/>
    </source>
</evidence>
<dbReference type="RefSeq" id="WP_021922469.1">
    <property type="nucleotide sequence ID" value="NZ_CABJFX010000005.1"/>
</dbReference>
<evidence type="ECO:0000256" key="3">
    <source>
        <dbReference type="ARBA" id="ARBA00022475"/>
    </source>
</evidence>
<dbReference type="Proteomes" id="UP000285820">
    <property type="component" value="Unassembled WGS sequence"/>
</dbReference>
<dbReference type="PANTHER" id="PTHR43744:SF12">
    <property type="entry name" value="ABC TRANSPORTER PERMEASE PROTEIN MG189-RELATED"/>
    <property type="match status" value="1"/>
</dbReference>
<dbReference type="InterPro" id="IPR035906">
    <property type="entry name" value="MetI-like_sf"/>
</dbReference>
<evidence type="ECO:0000313" key="11">
    <source>
        <dbReference type="Proteomes" id="UP000283492"/>
    </source>
</evidence>
<evidence type="ECO:0000313" key="12">
    <source>
        <dbReference type="Proteomes" id="UP000285820"/>
    </source>
</evidence>
<evidence type="ECO:0000313" key="9">
    <source>
        <dbReference type="EMBL" id="RGR66525.1"/>
    </source>
</evidence>
<dbReference type="InterPro" id="IPR000515">
    <property type="entry name" value="MetI-like"/>
</dbReference>
<name>A0A3R6H381_9FIRM</name>
<feature type="transmembrane region" description="Helical" evidence="7">
    <location>
        <begin position="7"/>
        <end position="28"/>
    </location>
</feature>
<dbReference type="PANTHER" id="PTHR43744">
    <property type="entry name" value="ABC TRANSPORTER PERMEASE PROTEIN MG189-RELATED-RELATED"/>
    <property type="match status" value="1"/>
</dbReference>
<evidence type="ECO:0000256" key="6">
    <source>
        <dbReference type="ARBA" id="ARBA00023136"/>
    </source>
</evidence>
<dbReference type="AlphaFoldDB" id="A0A3R6H381"/>
<protein>
    <submittedName>
        <fullName evidence="10">Carbohydrate ABC transporter permease</fullName>
    </submittedName>
</protein>
<evidence type="ECO:0000256" key="2">
    <source>
        <dbReference type="ARBA" id="ARBA00022448"/>
    </source>
</evidence>
<comment type="subcellular location">
    <subcellularLocation>
        <location evidence="1 7">Cell membrane</location>
        <topology evidence="1 7">Multi-pass membrane protein</topology>
    </subcellularLocation>
</comment>
<dbReference type="GO" id="GO:0055085">
    <property type="term" value="P:transmembrane transport"/>
    <property type="evidence" value="ECO:0007669"/>
    <property type="project" value="InterPro"/>
</dbReference>
<comment type="similarity">
    <text evidence="7">Belongs to the binding-protein-dependent transport system permease family.</text>
</comment>
<feature type="transmembrane region" description="Helical" evidence="7">
    <location>
        <begin position="102"/>
        <end position="124"/>
    </location>
</feature>
<proteinExistence type="inferred from homology"/>
<feature type="transmembrane region" description="Helical" evidence="7">
    <location>
        <begin position="235"/>
        <end position="256"/>
    </location>
</feature>
<feature type="transmembrane region" description="Helical" evidence="7">
    <location>
        <begin position="136"/>
        <end position="156"/>
    </location>
</feature>
<accession>A0A3R6H381</accession>
<evidence type="ECO:0000256" key="4">
    <source>
        <dbReference type="ARBA" id="ARBA00022692"/>
    </source>
</evidence>
<feature type="transmembrane region" description="Helical" evidence="7">
    <location>
        <begin position="177"/>
        <end position="199"/>
    </location>
</feature>
<evidence type="ECO:0000259" key="8">
    <source>
        <dbReference type="PROSITE" id="PS50928"/>
    </source>
</evidence>
<feature type="transmembrane region" description="Helical" evidence="7">
    <location>
        <begin position="66"/>
        <end position="90"/>
    </location>
</feature>
<dbReference type="SUPFAM" id="SSF161098">
    <property type="entry name" value="MetI-like"/>
    <property type="match status" value="1"/>
</dbReference>
<keyword evidence="2 7" id="KW-0813">Transport</keyword>
<dbReference type="CDD" id="cd06261">
    <property type="entry name" value="TM_PBP2"/>
    <property type="match status" value="1"/>
</dbReference>
<reference evidence="11 12" key="1">
    <citation type="submission" date="2018-08" db="EMBL/GenBank/DDBJ databases">
        <title>A genome reference for cultivated species of the human gut microbiota.</title>
        <authorList>
            <person name="Zou Y."/>
            <person name="Xue W."/>
            <person name="Luo G."/>
        </authorList>
    </citation>
    <scope>NUCLEOTIDE SEQUENCE [LARGE SCALE GENOMIC DNA]</scope>
    <source>
        <strain evidence="9 12">AF24-4</strain>
        <strain evidence="10 11">AM42-1AC</strain>
    </source>
</reference>
<sequence>MKKGKWLIYFVLILAVAVMTIPFLWMLLTSFKTFEDSTKIPLQILPEQWILTNYTEILEVFPIAKWFMNSILAVVISLLAQVFLGSLAAYAFARLRFPGKKFLFMLMLSIMMIPEQIFIIPRYNTLAAVGLTNTRVALWIVRLFSVFAVFMMRQFILSVPRELDEAAMIDGCGYFRIYATIILPVLRAPIVSLAILSGLSTWKDMMWPLIVIRDRDKMPVVSGLSTLADYFANKYPQLMAGGVLCSIPVIIFFFVLQKYFVAGIASQGIKE</sequence>
<keyword evidence="4 7" id="KW-0812">Transmembrane</keyword>
<feature type="domain" description="ABC transmembrane type-1" evidence="8">
    <location>
        <begin position="67"/>
        <end position="256"/>
    </location>
</feature>
<evidence type="ECO:0000256" key="1">
    <source>
        <dbReference type="ARBA" id="ARBA00004651"/>
    </source>
</evidence>